<reference evidence="27" key="1">
    <citation type="submission" date="2020-11" db="EMBL/GenBank/DDBJ databases">
        <authorList>
            <consortium name="DOE Joint Genome Institute"/>
            <person name="Ahrendt S."/>
            <person name="Riley R."/>
            <person name="Andreopoulos W."/>
            <person name="LaButti K."/>
            <person name="Pangilinan J."/>
            <person name="Ruiz-duenas F.J."/>
            <person name="Barrasa J.M."/>
            <person name="Sanchez-Garcia M."/>
            <person name="Camarero S."/>
            <person name="Miyauchi S."/>
            <person name="Serrano A."/>
            <person name="Linde D."/>
            <person name="Babiker R."/>
            <person name="Drula E."/>
            <person name="Ayuso-Fernandez I."/>
            <person name="Pacheco R."/>
            <person name="Padilla G."/>
            <person name="Ferreira P."/>
            <person name="Barriuso J."/>
            <person name="Kellner H."/>
            <person name="Castanera R."/>
            <person name="Alfaro M."/>
            <person name="Ramirez L."/>
            <person name="Pisabarro A.G."/>
            <person name="Kuo A."/>
            <person name="Tritt A."/>
            <person name="Lipzen A."/>
            <person name="He G."/>
            <person name="Yan M."/>
            <person name="Ng V."/>
            <person name="Cullen D."/>
            <person name="Martin F."/>
            <person name="Rosso M.-N."/>
            <person name="Henrissat B."/>
            <person name="Hibbett D."/>
            <person name="Martinez A.T."/>
            <person name="Grigoriev I.V."/>
        </authorList>
    </citation>
    <scope>NUCLEOTIDE SEQUENCE</scope>
    <source>
        <strain evidence="27">AH 44721</strain>
    </source>
</reference>
<dbReference type="InterPro" id="IPR030559">
    <property type="entry name" value="PolZ_Rev3"/>
</dbReference>
<evidence type="ECO:0000256" key="17">
    <source>
        <dbReference type="ARBA" id="ARBA00023242"/>
    </source>
</evidence>
<dbReference type="GO" id="GO:0016035">
    <property type="term" value="C:zeta DNA polymerase complex"/>
    <property type="evidence" value="ECO:0007669"/>
    <property type="project" value="InterPro"/>
</dbReference>
<evidence type="ECO:0000256" key="10">
    <source>
        <dbReference type="ARBA" id="ARBA00022771"/>
    </source>
</evidence>
<gene>
    <name evidence="27" type="ORF">CPB84DRAFT_1813269</name>
</gene>
<dbReference type="OrthoDB" id="2414538at2759"/>
<dbReference type="SUPFAM" id="SSF53098">
    <property type="entry name" value="Ribonuclease H-like"/>
    <property type="match status" value="1"/>
</dbReference>
<dbReference type="GO" id="GO:0006260">
    <property type="term" value="P:DNA replication"/>
    <property type="evidence" value="ECO:0007669"/>
    <property type="project" value="UniProtKB-KW"/>
</dbReference>
<evidence type="ECO:0000256" key="13">
    <source>
        <dbReference type="ARBA" id="ARBA00023004"/>
    </source>
</evidence>
<feature type="domain" description="DNA polymerase zeta catalytic subunit N-terminal" evidence="26">
    <location>
        <begin position="13"/>
        <end position="58"/>
    </location>
</feature>
<evidence type="ECO:0000256" key="8">
    <source>
        <dbReference type="ARBA" id="ARBA00022723"/>
    </source>
</evidence>
<comment type="similarity">
    <text evidence="3 20">Belongs to the DNA polymerase type-B family.</text>
</comment>
<name>A0A9P5TRP0_GYMJU</name>
<organism evidence="27 28">
    <name type="scientific">Gymnopilus junonius</name>
    <name type="common">Spectacular rustgill mushroom</name>
    <name type="synonym">Gymnopilus spectabilis subsp. junonius</name>
    <dbReference type="NCBI Taxonomy" id="109634"/>
    <lineage>
        <taxon>Eukaryota</taxon>
        <taxon>Fungi</taxon>
        <taxon>Dikarya</taxon>
        <taxon>Basidiomycota</taxon>
        <taxon>Agaricomycotina</taxon>
        <taxon>Agaricomycetes</taxon>
        <taxon>Agaricomycetidae</taxon>
        <taxon>Agaricales</taxon>
        <taxon>Agaricineae</taxon>
        <taxon>Hymenogastraceae</taxon>
        <taxon>Gymnopilus</taxon>
    </lineage>
</organism>
<dbReference type="GO" id="GO:0003887">
    <property type="term" value="F:DNA-directed DNA polymerase activity"/>
    <property type="evidence" value="ECO:0007669"/>
    <property type="project" value="UniProtKB-KW"/>
</dbReference>
<dbReference type="Gene3D" id="3.30.420.10">
    <property type="entry name" value="Ribonuclease H-like superfamily/Ribonuclease H"/>
    <property type="match status" value="1"/>
</dbReference>
<dbReference type="GO" id="GO:0005634">
    <property type="term" value="C:nucleus"/>
    <property type="evidence" value="ECO:0007669"/>
    <property type="project" value="UniProtKB-SubCell"/>
</dbReference>
<dbReference type="EC" id="2.7.7.7" evidence="20"/>
<dbReference type="PRINTS" id="PR00106">
    <property type="entry name" value="DNAPOLB"/>
</dbReference>
<dbReference type="PANTHER" id="PTHR45812:SF1">
    <property type="entry name" value="DNA POLYMERASE ZETA CATALYTIC SUBUNIT"/>
    <property type="match status" value="1"/>
</dbReference>
<dbReference type="InterPro" id="IPR006172">
    <property type="entry name" value="DNA-dir_DNA_pol_B"/>
</dbReference>
<keyword evidence="7 20" id="KW-0235">DNA replication</keyword>
<dbReference type="InterPro" id="IPR006134">
    <property type="entry name" value="DNA-dir_DNA_pol_B_multi_dom"/>
</dbReference>
<dbReference type="CDD" id="cd05534">
    <property type="entry name" value="POLBc_zeta"/>
    <property type="match status" value="1"/>
</dbReference>
<keyword evidence="28" id="KW-1185">Reference proteome</keyword>
<feature type="domain" description="DNA polymerase delta/zeta catalytic subunit N-terminal" evidence="25">
    <location>
        <begin position="59"/>
        <end position="140"/>
    </location>
</feature>
<comment type="catalytic activity">
    <reaction evidence="18 20">
        <text>DNA(n) + a 2'-deoxyribonucleoside 5'-triphosphate = DNA(n+1) + diphosphate</text>
        <dbReference type="Rhea" id="RHEA:22508"/>
        <dbReference type="Rhea" id="RHEA-COMP:17339"/>
        <dbReference type="Rhea" id="RHEA-COMP:17340"/>
        <dbReference type="ChEBI" id="CHEBI:33019"/>
        <dbReference type="ChEBI" id="CHEBI:61560"/>
        <dbReference type="ChEBI" id="CHEBI:173112"/>
        <dbReference type="EC" id="2.7.7.7"/>
    </reaction>
</comment>
<dbReference type="GO" id="GO:0000166">
    <property type="term" value="F:nucleotide binding"/>
    <property type="evidence" value="ECO:0007669"/>
    <property type="project" value="InterPro"/>
</dbReference>
<dbReference type="Proteomes" id="UP000724874">
    <property type="component" value="Unassembled WGS sequence"/>
</dbReference>
<dbReference type="InterPro" id="IPR017964">
    <property type="entry name" value="DNA-dir_DNA_pol_B_CS"/>
</dbReference>
<keyword evidence="12 20" id="KW-0239">DNA-directed DNA polymerase</keyword>
<evidence type="ECO:0000256" key="3">
    <source>
        <dbReference type="ARBA" id="ARBA00005755"/>
    </source>
</evidence>
<dbReference type="Gene3D" id="1.10.287.690">
    <property type="entry name" value="Helix hairpin bin"/>
    <property type="match status" value="1"/>
</dbReference>
<evidence type="ECO:0000256" key="18">
    <source>
        <dbReference type="ARBA" id="ARBA00049244"/>
    </source>
</evidence>
<evidence type="ECO:0000259" key="24">
    <source>
        <dbReference type="Pfam" id="PF14260"/>
    </source>
</evidence>
<dbReference type="InterPro" id="IPR042087">
    <property type="entry name" value="DNA_pol_B_thumb"/>
</dbReference>
<evidence type="ECO:0000259" key="25">
    <source>
        <dbReference type="Pfam" id="PF24055"/>
    </source>
</evidence>
<evidence type="ECO:0000313" key="27">
    <source>
        <dbReference type="EMBL" id="KAF8909030.1"/>
    </source>
</evidence>
<dbReference type="GO" id="GO:0003677">
    <property type="term" value="F:DNA binding"/>
    <property type="evidence" value="ECO:0007669"/>
    <property type="project" value="UniProtKB-KW"/>
</dbReference>
<evidence type="ECO:0000256" key="19">
    <source>
        <dbReference type="ARBA" id="ARBA00066055"/>
    </source>
</evidence>
<evidence type="ECO:0000256" key="21">
    <source>
        <dbReference type="SAM" id="MobiDB-lite"/>
    </source>
</evidence>
<dbReference type="FunFam" id="3.30.420.10:FF:000024">
    <property type="entry name" value="DNA polymerase zeta catalytic subunit"/>
    <property type="match status" value="1"/>
</dbReference>
<evidence type="ECO:0000256" key="15">
    <source>
        <dbReference type="ARBA" id="ARBA00023125"/>
    </source>
</evidence>
<keyword evidence="4 20" id="KW-0004">4Fe-4S</keyword>
<feature type="domain" description="DNA-directed DNA polymerase family B multifunctional" evidence="22">
    <location>
        <begin position="866"/>
        <end position="1273"/>
    </location>
</feature>
<evidence type="ECO:0000256" key="14">
    <source>
        <dbReference type="ARBA" id="ARBA00023014"/>
    </source>
</evidence>
<dbReference type="GO" id="GO:0008270">
    <property type="term" value="F:zinc ion binding"/>
    <property type="evidence" value="ECO:0007669"/>
    <property type="project" value="UniProtKB-KW"/>
</dbReference>
<comment type="cofactor">
    <cofactor evidence="1 20">
        <name>[4Fe-4S] cluster</name>
        <dbReference type="ChEBI" id="CHEBI:49883"/>
    </cofactor>
</comment>
<evidence type="ECO:0000256" key="2">
    <source>
        <dbReference type="ARBA" id="ARBA00004123"/>
    </source>
</evidence>
<dbReference type="InterPro" id="IPR043502">
    <property type="entry name" value="DNA/RNA_pol_sf"/>
</dbReference>
<evidence type="ECO:0000256" key="7">
    <source>
        <dbReference type="ARBA" id="ARBA00022705"/>
    </source>
</evidence>
<feature type="domain" description="C4-type zinc-finger of DNA polymerase delta" evidence="24">
    <location>
        <begin position="1347"/>
        <end position="1413"/>
    </location>
</feature>
<evidence type="ECO:0000259" key="22">
    <source>
        <dbReference type="Pfam" id="PF00136"/>
    </source>
</evidence>
<keyword evidence="17 20" id="KW-0539">Nucleus</keyword>
<dbReference type="Gene3D" id="3.30.342.10">
    <property type="entry name" value="DNA Polymerase, chain B, domain 1"/>
    <property type="match status" value="1"/>
</dbReference>
<dbReference type="PROSITE" id="PS00116">
    <property type="entry name" value="DNA_POLYMERASE_B"/>
    <property type="match status" value="1"/>
</dbReference>
<dbReference type="FunFam" id="1.10.287.690:FF:000002">
    <property type="entry name" value="DNA polymerase zeta"/>
    <property type="match status" value="1"/>
</dbReference>
<dbReference type="InterPro" id="IPR023211">
    <property type="entry name" value="DNA_pol_palm_dom_sf"/>
</dbReference>
<evidence type="ECO:0000256" key="16">
    <source>
        <dbReference type="ARBA" id="ARBA00023204"/>
    </source>
</evidence>
<keyword evidence="15 20" id="KW-0238">DNA-binding</keyword>
<feature type="domain" description="DNA-directed DNA polymerase family B exonuclease" evidence="23">
    <location>
        <begin position="626"/>
        <end position="799"/>
    </location>
</feature>
<dbReference type="Pfam" id="PF14260">
    <property type="entry name" value="zf-C4pol"/>
    <property type="match status" value="1"/>
</dbReference>
<proteinExistence type="inferred from homology"/>
<dbReference type="PANTHER" id="PTHR45812">
    <property type="entry name" value="DNA POLYMERASE ZETA CATALYTIC SUBUNIT"/>
    <property type="match status" value="1"/>
</dbReference>
<dbReference type="InterPro" id="IPR012337">
    <property type="entry name" value="RNaseH-like_sf"/>
</dbReference>
<sequence length="1467" mass="166044">MVSVDTAKSSAQLQVRISQIDYTLVPPGHLDNSSLPNVPVLRIFGSSSVGKTACVHVHQVYPYLFVQYLGKLDPNHVKAYTSTLFQSLNHAIALSLKKNPHSSKSQFIRAILLVKGVDFYGFHASYTPFLKILVADPSFVARVAAILQSGSVMATRFAVYETHLSFILQFLCDFGLYGCGIIDLEQVSERCSEEEPEGSPSKSSTSFGVSSYFRESRVPLEVDAIAPCILNRNRLVARNLYHRLEIPAPSLPPEPLVLGVRELWEEERQHRQALGLNPSPELPKDPSESSRGIGGDWVAEARWWDELRKRIENEQEGWQRLVMTTFESIEAIWDKKYRTWKPKQARGTGIESVDDQDERISQDYVWHETDHSNIDDNERQVDVDTSLLTNQDMDHPDQHEVHGQNKEEINDFLQQQENEDDSEDNLFEDQEELEEDVQSVPIDDEAKREPSLSVTERASLIAARAVELSKAFTTCKTANANQYVYSLQPPTITELQLELKNFGLPTRIYRAPFYSKDIDIPESSKEFAGLTYRIKGGEGIATLDEWSTGPSGTSGLTLPQQFYLNPAGIGGWEYAGHPPSVKQVRLEIPPIQKEEYFRKKLRSQIEGPTQANIYGFKTSPVVNMSAFRESANMSIMSVEIFVPTRAEMVPDPSLDQIVAIFYASHISGTEITNRGMLTIQNPQIHRERLQQVKVEIFHTELDMLNRFVDLVIELDPDILTGWELQLSSWGYLDARSHTYSLALSDLVSRAPSRLSKTSENDQWAYRKTSTFKVVGRHVLNLWRVMRSEKTLTMYTFENVVFEVLSRRVPKYSYGTLTEWYHSPAPVYASMLIQYLSMRVVSNLELLEETETITKTAEFARVFGVDFFSVLSRGSQFKVESFMFRIAKPECFVLISPSKNDVGKQNAAECMPLIMEPASAFYTSPLLVLDFQSLYPSIMIAYNYCYSTCLGRICAFQGAYKFGVLENLDVPSDVLEKLQNHITIAPNGIMYVKPIVRKGLLGRMLTELLDTRVMVKQAMKLGDDKARRRVLDARQLGLKYIANVTYGYTSASFSGRMPAVEIADSIVQSGRETLEKAIDVIDSTVKWGAKVVYGDTDSVFVYLPGKSKEQAFAIGHEIAETITAINPAPIKLKFEKVYFPCVLMAKKRYVGFKYESIDDTVPVFDAKGIETVRRDGVLAQRKMVENCLKILFRTQDLSEVKDYCCRSWTKLLDNKASVQDFIFAKEVRMGTYSDKGPPPPGVVVAARRMILDPNDEPQYGDRIPYVITQSTSGDSQLRLDALYYINRVLIPPLERIFNLVGADVKQWFNEMPKTLVPELVSPRKPKNIQASYSPDGFNIDEHFPSTQCLSCGDQRLCDDCILSPEDTIANLGFRIRTREERLRNAHRVCASCTGAPISDGIQCESLDCQWFYTKRKAEAAIELVPTLAELIEELQIIASEENLNDQVEIHASDTDEHLSYDSDNYMEE</sequence>
<dbReference type="InterPro" id="IPR025687">
    <property type="entry name" value="Znf-C4pol"/>
</dbReference>
<comment type="caution">
    <text evidence="27">The sequence shown here is derived from an EMBL/GenBank/DDBJ whole genome shotgun (WGS) entry which is preliminary data.</text>
</comment>
<keyword evidence="11 20" id="KW-0862">Zinc</keyword>
<dbReference type="Gene3D" id="1.10.132.60">
    <property type="entry name" value="DNA polymerase family B, C-terminal domain"/>
    <property type="match status" value="1"/>
</dbReference>
<dbReference type="SUPFAM" id="SSF56672">
    <property type="entry name" value="DNA/RNA polymerases"/>
    <property type="match status" value="1"/>
</dbReference>
<dbReference type="InterPro" id="IPR036397">
    <property type="entry name" value="RNaseH_sf"/>
</dbReference>
<evidence type="ECO:0000256" key="12">
    <source>
        <dbReference type="ARBA" id="ARBA00022932"/>
    </source>
</evidence>
<dbReference type="InterPro" id="IPR056435">
    <property type="entry name" value="DPOD/Z_N"/>
</dbReference>
<accession>A0A9P5TRP0</accession>
<keyword evidence="6 20" id="KW-0548">Nucleotidyltransferase</keyword>
<dbReference type="GO" id="GO:0042276">
    <property type="term" value="P:error-prone translesion synthesis"/>
    <property type="evidence" value="ECO:0007669"/>
    <property type="project" value="TreeGrafter"/>
</dbReference>
<comment type="subunit">
    <text evidence="19">Forms DNA polymerase zeta with REV7.</text>
</comment>
<evidence type="ECO:0000313" key="28">
    <source>
        <dbReference type="Proteomes" id="UP000724874"/>
    </source>
</evidence>
<dbReference type="Gene3D" id="3.90.1600.10">
    <property type="entry name" value="Palm domain of DNA polymerase"/>
    <property type="match status" value="1"/>
</dbReference>
<dbReference type="GO" id="GO:0051539">
    <property type="term" value="F:4 iron, 4 sulfur cluster binding"/>
    <property type="evidence" value="ECO:0007669"/>
    <property type="project" value="UniProtKB-KW"/>
</dbReference>
<comment type="subcellular location">
    <subcellularLocation>
        <location evidence="2 20">Nucleus</location>
    </subcellularLocation>
</comment>
<dbReference type="InterPro" id="IPR056447">
    <property type="entry name" value="REV3_N"/>
</dbReference>
<dbReference type="InterPro" id="IPR006133">
    <property type="entry name" value="DNA-dir_DNA_pol_B_exonuc"/>
</dbReference>
<keyword evidence="14 20" id="KW-0411">Iron-sulfur</keyword>
<dbReference type="Pfam" id="PF00136">
    <property type="entry name" value="DNA_pol_B"/>
    <property type="match status" value="1"/>
</dbReference>
<evidence type="ECO:0000256" key="4">
    <source>
        <dbReference type="ARBA" id="ARBA00022485"/>
    </source>
</evidence>
<keyword evidence="8 20" id="KW-0479">Metal-binding</keyword>
<keyword evidence="16" id="KW-0234">DNA repair</keyword>
<evidence type="ECO:0000256" key="11">
    <source>
        <dbReference type="ARBA" id="ARBA00022833"/>
    </source>
</evidence>
<dbReference type="EMBL" id="JADNYJ010000010">
    <property type="protein sequence ID" value="KAF8909030.1"/>
    <property type="molecule type" value="Genomic_DNA"/>
</dbReference>
<dbReference type="SMART" id="SM00486">
    <property type="entry name" value="POLBc"/>
    <property type="match status" value="1"/>
</dbReference>
<keyword evidence="13 20" id="KW-0408">Iron</keyword>
<evidence type="ECO:0000259" key="26">
    <source>
        <dbReference type="Pfam" id="PF24065"/>
    </source>
</evidence>
<dbReference type="Pfam" id="PF24055">
    <property type="entry name" value="POL3_N"/>
    <property type="match status" value="1"/>
</dbReference>
<evidence type="ECO:0000259" key="23">
    <source>
        <dbReference type="Pfam" id="PF03104"/>
    </source>
</evidence>
<evidence type="ECO:0000256" key="6">
    <source>
        <dbReference type="ARBA" id="ARBA00022695"/>
    </source>
</evidence>
<evidence type="ECO:0000256" key="9">
    <source>
        <dbReference type="ARBA" id="ARBA00022763"/>
    </source>
</evidence>
<keyword evidence="5 20" id="KW-0808">Transferase</keyword>
<evidence type="ECO:0000256" key="1">
    <source>
        <dbReference type="ARBA" id="ARBA00001966"/>
    </source>
</evidence>
<feature type="region of interest" description="Disordered" evidence="21">
    <location>
        <begin position="272"/>
        <end position="293"/>
    </location>
</feature>
<protein>
    <recommendedName>
        <fullName evidence="20">DNA polymerase</fullName>
        <ecNumber evidence="20">2.7.7.7</ecNumber>
    </recommendedName>
</protein>
<dbReference type="FunFam" id="1.10.132.60:FF:000007">
    <property type="entry name" value="DNA polymerase"/>
    <property type="match status" value="1"/>
</dbReference>
<keyword evidence="10 20" id="KW-0863">Zinc-finger</keyword>
<dbReference type="Pfam" id="PF03104">
    <property type="entry name" value="DNA_pol_B_exo1"/>
    <property type="match status" value="1"/>
</dbReference>
<dbReference type="CDD" id="cd05778">
    <property type="entry name" value="DNA_polB_zeta_exo"/>
    <property type="match status" value="1"/>
</dbReference>
<evidence type="ECO:0000256" key="5">
    <source>
        <dbReference type="ARBA" id="ARBA00022679"/>
    </source>
</evidence>
<keyword evidence="9" id="KW-0227">DNA damage</keyword>
<dbReference type="GO" id="GO:0000724">
    <property type="term" value="P:double-strand break repair via homologous recombination"/>
    <property type="evidence" value="ECO:0007669"/>
    <property type="project" value="TreeGrafter"/>
</dbReference>
<dbReference type="Pfam" id="PF24065">
    <property type="entry name" value="REV3_N"/>
    <property type="match status" value="1"/>
</dbReference>
<evidence type="ECO:0000256" key="20">
    <source>
        <dbReference type="RuleBase" id="RU000442"/>
    </source>
</evidence>